<evidence type="ECO:0000313" key="1">
    <source>
        <dbReference type="EMBL" id="MBL4918057.1"/>
    </source>
</evidence>
<reference evidence="1" key="1">
    <citation type="submission" date="2021-01" db="EMBL/GenBank/DDBJ databases">
        <title>Tabrizicola alba sp. nov. a motile alkaliphilic bacterium isolated from a soda lake.</title>
        <authorList>
            <person name="Szuroczki S."/>
            <person name="Abbaszade G."/>
            <person name="Schumann P."/>
            <person name="Toth E."/>
        </authorList>
    </citation>
    <scope>NUCLEOTIDE SEQUENCE</scope>
    <source>
        <strain evidence="1">DMG-N-6</strain>
    </source>
</reference>
<dbReference type="AlphaFoldDB" id="A0A8K0VEX9"/>
<organism evidence="1 2">
    <name type="scientific">Szabonella alba</name>
    <dbReference type="NCBI Taxonomy" id="2804194"/>
    <lineage>
        <taxon>Bacteria</taxon>
        <taxon>Pseudomonadati</taxon>
        <taxon>Pseudomonadota</taxon>
        <taxon>Alphaproteobacteria</taxon>
        <taxon>Rhodobacterales</taxon>
        <taxon>Paracoccaceae</taxon>
        <taxon>Szabonella</taxon>
    </lineage>
</organism>
<name>A0A8K0VEX9_9RHOB</name>
<dbReference type="EMBL" id="JAESVN010000005">
    <property type="protein sequence ID" value="MBL4918057.1"/>
    <property type="molecule type" value="Genomic_DNA"/>
</dbReference>
<dbReference type="RefSeq" id="WP_202689053.1">
    <property type="nucleotide sequence ID" value="NZ_JAESVN010000005.1"/>
</dbReference>
<comment type="caution">
    <text evidence="1">The sequence shown here is derived from an EMBL/GenBank/DDBJ whole genome shotgun (WGS) entry which is preliminary data.</text>
</comment>
<protein>
    <submittedName>
        <fullName evidence="1">Uncharacterized protein</fullName>
    </submittedName>
</protein>
<sequence length="116" mass="12911">MLEFLSKEVAEGLALAQQRAARRKSRLRIHVGGEIYPVLRLWDDGLALDASQIPALRGLIDLYDGGRHISQCLIIASEAENGELICDFKRSTAVADHAPRDYWLDENAPSGYLPHN</sequence>
<proteinExistence type="predicted"/>
<accession>A0A8K0VEX9</accession>
<dbReference type="Proteomes" id="UP000648908">
    <property type="component" value="Unassembled WGS sequence"/>
</dbReference>
<gene>
    <name evidence="1" type="ORF">JL811_12590</name>
</gene>
<evidence type="ECO:0000313" key="2">
    <source>
        <dbReference type="Proteomes" id="UP000648908"/>
    </source>
</evidence>
<keyword evidence="2" id="KW-1185">Reference proteome</keyword>